<proteinExistence type="inferred from homology"/>
<evidence type="ECO:0000313" key="3">
    <source>
        <dbReference type="EMBL" id="QWF71085.1"/>
    </source>
</evidence>
<dbReference type="Gene3D" id="3.40.30.10">
    <property type="entry name" value="Glutaredoxin"/>
    <property type="match status" value="1"/>
</dbReference>
<name>A0A975MNW6_9GAMM</name>
<dbReference type="InterPro" id="IPR036249">
    <property type="entry name" value="Thioredoxin-like_sf"/>
</dbReference>
<dbReference type="InterPro" id="IPR006660">
    <property type="entry name" value="Arsenate_reductase-like"/>
</dbReference>
<evidence type="ECO:0000256" key="2">
    <source>
        <dbReference type="PROSITE-ProRule" id="PRU01282"/>
    </source>
</evidence>
<organism evidence="3 4">
    <name type="scientific">Methylomonas paludis</name>
    <dbReference type="NCBI Taxonomy" id="1173101"/>
    <lineage>
        <taxon>Bacteria</taxon>
        <taxon>Pseudomonadati</taxon>
        <taxon>Pseudomonadota</taxon>
        <taxon>Gammaproteobacteria</taxon>
        <taxon>Methylococcales</taxon>
        <taxon>Methylococcaceae</taxon>
        <taxon>Methylomonas</taxon>
    </lineage>
</organism>
<comment type="similarity">
    <text evidence="1 2">Belongs to the ArsC family.</text>
</comment>
<dbReference type="Proteomes" id="UP000676649">
    <property type="component" value="Chromosome"/>
</dbReference>
<keyword evidence="4" id="KW-1185">Reference proteome</keyword>
<dbReference type="Pfam" id="PF03960">
    <property type="entry name" value="ArsC"/>
    <property type="match status" value="1"/>
</dbReference>
<accession>A0A975MNW6</accession>
<dbReference type="KEGG" id="mpad:KEF85_00875"/>
<evidence type="ECO:0000313" key="4">
    <source>
        <dbReference type="Proteomes" id="UP000676649"/>
    </source>
</evidence>
<protein>
    <submittedName>
        <fullName evidence="3">Nitrogenase-associated protein</fullName>
    </submittedName>
</protein>
<dbReference type="AlphaFoldDB" id="A0A975MNW6"/>
<dbReference type="EMBL" id="CP073754">
    <property type="protein sequence ID" value="QWF71085.1"/>
    <property type="molecule type" value="Genomic_DNA"/>
</dbReference>
<sequence>MATVNFYEKPGCINNTRQKQLLIKAGHVLIVHDLLKQAWAQRLDELRAFFGDMPVADWFNRSAPAVKNGEINPLDLNAEQALALMADCPILIRRPLLEAAGRRCAGFDTQTIEAWLGLSTNTVAADLETCPKNQTHQQAYRS</sequence>
<reference evidence="3" key="1">
    <citation type="submission" date="2021-04" db="EMBL/GenBank/DDBJ databases">
        <title>Draft genome sequence data of methanotrophic Methylovulum sp. strain S1L and Methylomonas sp. strain S2AM isolated from boreal lake water columns.</title>
        <authorList>
            <person name="Rissanen A.J."/>
            <person name="Mangayil R."/>
            <person name="Svenning M.M."/>
            <person name="Khanongnuch R."/>
        </authorList>
    </citation>
    <scope>NUCLEOTIDE SEQUENCE</scope>
    <source>
        <strain evidence="3">S2AM</strain>
    </source>
</reference>
<dbReference type="InterPro" id="IPR006503">
    <property type="entry name" value="Nase-assoc"/>
</dbReference>
<dbReference type="PROSITE" id="PS51353">
    <property type="entry name" value="ARSC"/>
    <property type="match status" value="1"/>
</dbReference>
<dbReference type="SUPFAM" id="SSF52833">
    <property type="entry name" value="Thioredoxin-like"/>
    <property type="match status" value="1"/>
</dbReference>
<evidence type="ECO:0000256" key="1">
    <source>
        <dbReference type="ARBA" id="ARBA00007198"/>
    </source>
</evidence>
<dbReference type="NCBIfam" id="TIGR01616">
    <property type="entry name" value="nitro_assoc"/>
    <property type="match status" value="1"/>
</dbReference>
<dbReference type="RefSeq" id="WP_215582663.1">
    <property type="nucleotide sequence ID" value="NZ_CP073754.1"/>
</dbReference>
<gene>
    <name evidence="3" type="ORF">KEF85_00875</name>
</gene>